<evidence type="ECO:0000256" key="6">
    <source>
        <dbReference type="SAM" id="Phobius"/>
    </source>
</evidence>
<accession>A0A3P5XAI3</accession>
<feature type="transmembrane region" description="Helical" evidence="6">
    <location>
        <begin position="159"/>
        <end position="179"/>
    </location>
</feature>
<dbReference type="SUPFAM" id="SSF103473">
    <property type="entry name" value="MFS general substrate transporter"/>
    <property type="match status" value="1"/>
</dbReference>
<protein>
    <submittedName>
        <fullName evidence="7">Vacuole effluxer Atg22 like protein</fullName>
    </submittedName>
</protein>
<keyword evidence="5 6" id="KW-0472">Membrane</keyword>
<dbReference type="RefSeq" id="WP_124086245.1">
    <property type="nucleotide sequence ID" value="NZ_UXAW01000058.1"/>
</dbReference>
<dbReference type="Proteomes" id="UP000277498">
    <property type="component" value="Unassembled WGS sequence"/>
</dbReference>
<reference evidence="7 8" key="1">
    <citation type="submission" date="2018-11" db="EMBL/GenBank/DDBJ databases">
        <authorList>
            <person name="Criscuolo A."/>
        </authorList>
    </citation>
    <scope>NUCLEOTIDE SEQUENCE [LARGE SCALE GENOMIC DNA]</scope>
    <source>
        <strain evidence="7">ACIP111625</strain>
    </source>
</reference>
<keyword evidence="8" id="KW-1185">Reference proteome</keyword>
<keyword evidence="4 6" id="KW-1133">Transmembrane helix</keyword>
<dbReference type="PANTHER" id="PTHR23519">
    <property type="entry name" value="AUTOPHAGY-RELATED PROTEIN 22"/>
    <property type="match status" value="1"/>
</dbReference>
<keyword evidence="3 6" id="KW-0812">Transmembrane</keyword>
<dbReference type="AlphaFoldDB" id="A0A3P5XAI3"/>
<feature type="transmembrane region" description="Helical" evidence="6">
    <location>
        <begin position="89"/>
        <end position="110"/>
    </location>
</feature>
<evidence type="ECO:0000256" key="4">
    <source>
        <dbReference type="ARBA" id="ARBA00022989"/>
    </source>
</evidence>
<dbReference type="InterPro" id="IPR050495">
    <property type="entry name" value="ATG22/LtaA_families"/>
</dbReference>
<feature type="transmembrane region" description="Helical" evidence="6">
    <location>
        <begin position="116"/>
        <end position="138"/>
    </location>
</feature>
<feature type="transmembrane region" description="Helical" evidence="6">
    <location>
        <begin position="468"/>
        <end position="487"/>
    </location>
</feature>
<evidence type="ECO:0000256" key="5">
    <source>
        <dbReference type="ARBA" id="ARBA00023136"/>
    </source>
</evidence>
<comment type="subcellular location">
    <subcellularLocation>
        <location evidence="1">Endomembrane system</location>
        <topology evidence="1">Multi-pass membrane protein</topology>
    </subcellularLocation>
</comment>
<dbReference type="OrthoDB" id="9768783at2"/>
<evidence type="ECO:0000256" key="1">
    <source>
        <dbReference type="ARBA" id="ARBA00004127"/>
    </source>
</evidence>
<feature type="transmembrane region" description="Helical" evidence="6">
    <location>
        <begin position="364"/>
        <end position="382"/>
    </location>
</feature>
<feature type="transmembrane region" description="Helical" evidence="6">
    <location>
        <begin position="21"/>
        <end position="42"/>
    </location>
</feature>
<dbReference type="GO" id="GO:0012505">
    <property type="term" value="C:endomembrane system"/>
    <property type="evidence" value="ECO:0007669"/>
    <property type="project" value="UniProtKB-SubCell"/>
</dbReference>
<name>A0A3P5XAI3_9RHOB</name>
<evidence type="ECO:0000256" key="2">
    <source>
        <dbReference type="ARBA" id="ARBA00022448"/>
    </source>
</evidence>
<proteinExistence type="predicted"/>
<organism evidence="7 8">
    <name type="scientific">Pseudogemmobacter humi</name>
    <dbReference type="NCBI Taxonomy" id="2483812"/>
    <lineage>
        <taxon>Bacteria</taxon>
        <taxon>Pseudomonadati</taxon>
        <taxon>Pseudomonadota</taxon>
        <taxon>Alphaproteobacteria</taxon>
        <taxon>Rhodobacterales</taxon>
        <taxon>Paracoccaceae</taxon>
        <taxon>Pseudogemmobacter</taxon>
    </lineage>
</organism>
<feature type="transmembrane region" description="Helical" evidence="6">
    <location>
        <begin position="287"/>
        <end position="308"/>
    </location>
</feature>
<evidence type="ECO:0000313" key="8">
    <source>
        <dbReference type="Proteomes" id="UP000277498"/>
    </source>
</evidence>
<feature type="transmembrane region" description="Helical" evidence="6">
    <location>
        <begin position="246"/>
        <end position="266"/>
    </location>
</feature>
<feature type="transmembrane region" description="Helical" evidence="6">
    <location>
        <begin position="62"/>
        <end position="82"/>
    </location>
</feature>
<keyword evidence="2" id="KW-0813">Transport</keyword>
<dbReference type="PANTHER" id="PTHR23519:SF1">
    <property type="entry name" value="AUTOPHAGY-RELATED PROTEIN 22"/>
    <property type="match status" value="1"/>
</dbReference>
<sequence>MVSAKKRIWGWYFFDWASQPYNTLLLTFIFGPYFAEVARGYYMGQGLEADDASAAAQSFWGWGIAASSVIIAVLAPILGAVADSTGRRLIWVWVFSACYVVGAWALWWVAPGGEAGVLYWAVAFFGLGFIGMEFATIFTNALMPTLSDHEELGAISGSGFAFGYLGGLIALVIMLGLFVPNPEVPSARDMEAASALEEGEPLVPVEESLAGVEPAAEDGEAPGVRTYLGVPPLLGEDSETRIGTRIVGPFTAVWYIVFMIPFFLWVREPRTQARPLQMGRAMAELKSLLVSLRFRRSLTAYLGSSLLYRDALNALYAFGGVYASGVLGWSIGQIGIFGIVGAVAAVGAAWLGGRADRAFGPRPVIAFSIVVLILVCLVLVGMTRDGVWGIALDPASSAPDNLFFLCGALIGAAGGSVQAASRTMMVRHTTPERATEAFGLFALSGKVASFIAPAMIALATWASGSQRIGISPLIGLFLLGLILLAFVNPKGEQSR</sequence>
<feature type="transmembrane region" description="Helical" evidence="6">
    <location>
        <begin position="402"/>
        <end position="420"/>
    </location>
</feature>
<dbReference type="EMBL" id="UXAW01000058">
    <property type="protein sequence ID" value="VDC27269.1"/>
    <property type="molecule type" value="Genomic_DNA"/>
</dbReference>
<dbReference type="InterPro" id="IPR036259">
    <property type="entry name" value="MFS_trans_sf"/>
</dbReference>
<evidence type="ECO:0000256" key="3">
    <source>
        <dbReference type="ARBA" id="ARBA00022692"/>
    </source>
</evidence>
<dbReference type="InterPro" id="IPR024671">
    <property type="entry name" value="Atg22-like"/>
</dbReference>
<feature type="transmembrane region" description="Helical" evidence="6">
    <location>
        <begin position="440"/>
        <end position="462"/>
    </location>
</feature>
<dbReference type="Gene3D" id="1.20.1250.20">
    <property type="entry name" value="MFS general substrate transporter like domains"/>
    <property type="match status" value="1"/>
</dbReference>
<evidence type="ECO:0000313" key="7">
    <source>
        <dbReference type="EMBL" id="VDC27269.1"/>
    </source>
</evidence>
<gene>
    <name evidence="7" type="ORF">XINFAN_01837</name>
</gene>
<feature type="transmembrane region" description="Helical" evidence="6">
    <location>
        <begin position="328"/>
        <end position="352"/>
    </location>
</feature>
<dbReference type="Pfam" id="PF11700">
    <property type="entry name" value="ATG22"/>
    <property type="match status" value="1"/>
</dbReference>